<evidence type="ECO:0000256" key="1">
    <source>
        <dbReference type="ARBA" id="ARBA00022679"/>
    </source>
</evidence>
<gene>
    <name evidence="8" type="ORF">POL58_28045</name>
</gene>
<dbReference type="SMART" id="SM00220">
    <property type="entry name" value="S_TKc"/>
    <property type="match status" value="1"/>
</dbReference>
<proteinExistence type="predicted"/>
<keyword evidence="4" id="KW-0067">ATP-binding</keyword>
<sequence>MVELFPPPLGARIAGRFELLAPLRGQGTVRTFLVRDLQTKQRRALSLFDPARVQAGVWQEFARIMAAAAVAKVPGLLRPAEVPAEPPDPPHVVHDLSPHRDLDRVRAQDGRIPWRRALAIGERIAAVLHGALVATGVAHRALTPSRCLVDARDEVELLDFGVAEFEPGGESHDEADYRAPEQRRGQGDPRSDVYSLAVILFESICGERPAGDASPSSSADVPPAVDRLFSQALAPEPDRRFADAGALRAALREVLGLPALPGSAPQAAVQPPSAPPLSQAPNRAPRTAPARSQPDLPPLETVVESTERLPPIASAQPPSPALTEVGDASTERLPARAPRESSPQLVPVKQHAGEADETTSKWGKRVGLAPRPPETTEVLTPTSGAAQPRERTEVLPQPRPRERIEVLREPPREREARAVAPTESFEDRQTIAMPVRKRDEEPREQVVRPSIEPTVIVSSAHGAAAARGRERLEAPPTLELSPARDAKPALSTTLLVVNAGLGLAILLGLLWAFS</sequence>
<dbReference type="Proteomes" id="UP001217838">
    <property type="component" value="Unassembled WGS sequence"/>
</dbReference>
<dbReference type="InterPro" id="IPR000719">
    <property type="entry name" value="Prot_kinase_dom"/>
</dbReference>
<feature type="region of interest" description="Disordered" evidence="5">
    <location>
        <begin position="309"/>
        <end position="402"/>
    </location>
</feature>
<evidence type="ECO:0000256" key="6">
    <source>
        <dbReference type="SAM" id="Phobius"/>
    </source>
</evidence>
<dbReference type="GO" id="GO:0016301">
    <property type="term" value="F:kinase activity"/>
    <property type="evidence" value="ECO:0007669"/>
    <property type="project" value="UniProtKB-KW"/>
</dbReference>
<name>A0ABT5BF93_9BACT</name>
<evidence type="ECO:0000259" key="7">
    <source>
        <dbReference type="PROSITE" id="PS50011"/>
    </source>
</evidence>
<keyword evidence="6" id="KW-0472">Membrane</keyword>
<feature type="compositionally biased region" description="Basic and acidic residues" evidence="5">
    <location>
        <begin position="388"/>
        <end position="402"/>
    </location>
</feature>
<organism evidence="8 9">
    <name type="scientific">Nannocystis radixulma</name>
    <dbReference type="NCBI Taxonomy" id="2995305"/>
    <lineage>
        <taxon>Bacteria</taxon>
        <taxon>Pseudomonadati</taxon>
        <taxon>Myxococcota</taxon>
        <taxon>Polyangia</taxon>
        <taxon>Nannocystales</taxon>
        <taxon>Nannocystaceae</taxon>
        <taxon>Nannocystis</taxon>
    </lineage>
</organism>
<evidence type="ECO:0000256" key="4">
    <source>
        <dbReference type="ARBA" id="ARBA00022840"/>
    </source>
</evidence>
<protein>
    <submittedName>
        <fullName evidence="8">Protein kinase</fullName>
    </submittedName>
</protein>
<keyword evidence="2" id="KW-0547">Nucleotide-binding</keyword>
<dbReference type="PANTHER" id="PTHR43289">
    <property type="entry name" value="MITOGEN-ACTIVATED PROTEIN KINASE KINASE KINASE 20-RELATED"/>
    <property type="match status" value="1"/>
</dbReference>
<dbReference type="InterPro" id="IPR011009">
    <property type="entry name" value="Kinase-like_dom_sf"/>
</dbReference>
<keyword evidence="9" id="KW-1185">Reference proteome</keyword>
<evidence type="ECO:0000313" key="9">
    <source>
        <dbReference type="Proteomes" id="UP001217838"/>
    </source>
</evidence>
<feature type="compositionally biased region" description="Low complexity" evidence="5">
    <location>
        <begin position="262"/>
        <end position="291"/>
    </location>
</feature>
<dbReference type="EMBL" id="JAQNDN010000017">
    <property type="protein sequence ID" value="MDC0671631.1"/>
    <property type="molecule type" value="Genomic_DNA"/>
</dbReference>
<feature type="region of interest" description="Disordered" evidence="5">
    <location>
        <begin position="262"/>
        <end position="297"/>
    </location>
</feature>
<accession>A0ABT5BF93</accession>
<reference evidence="8 9" key="1">
    <citation type="submission" date="2022-11" db="EMBL/GenBank/DDBJ databases">
        <title>Minimal conservation of predation-associated metabolite biosynthetic gene clusters underscores biosynthetic potential of Myxococcota including descriptions for ten novel species: Archangium lansinium sp. nov., Myxococcus landrumus sp. nov., Nannocystis bai.</title>
        <authorList>
            <person name="Ahearne A."/>
            <person name="Stevens C."/>
            <person name="Dowd S."/>
        </authorList>
    </citation>
    <scope>NUCLEOTIDE SEQUENCE [LARGE SCALE GENOMIC DNA]</scope>
    <source>
        <strain evidence="8 9">NCELM</strain>
    </source>
</reference>
<feature type="transmembrane region" description="Helical" evidence="6">
    <location>
        <begin position="489"/>
        <end position="513"/>
    </location>
</feature>
<feature type="compositionally biased region" description="Basic and acidic residues" evidence="5">
    <location>
        <begin position="329"/>
        <end position="339"/>
    </location>
</feature>
<feature type="compositionally biased region" description="Basic and acidic residues" evidence="5">
    <location>
        <begin position="169"/>
        <end position="190"/>
    </location>
</feature>
<dbReference type="RefSeq" id="WP_272002134.1">
    <property type="nucleotide sequence ID" value="NZ_JAQNDN010000017.1"/>
</dbReference>
<evidence type="ECO:0000256" key="5">
    <source>
        <dbReference type="SAM" id="MobiDB-lite"/>
    </source>
</evidence>
<keyword evidence="1" id="KW-0808">Transferase</keyword>
<dbReference type="SUPFAM" id="SSF56112">
    <property type="entry name" value="Protein kinase-like (PK-like)"/>
    <property type="match status" value="1"/>
</dbReference>
<dbReference type="Gene3D" id="1.10.510.10">
    <property type="entry name" value="Transferase(Phosphotransferase) domain 1"/>
    <property type="match status" value="1"/>
</dbReference>
<evidence type="ECO:0000256" key="3">
    <source>
        <dbReference type="ARBA" id="ARBA00022777"/>
    </source>
</evidence>
<dbReference type="PANTHER" id="PTHR43289:SF6">
    <property type="entry name" value="SERINE_THREONINE-PROTEIN KINASE NEKL-3"/>
    <property type="match status" value="1"/>
</dbReference>
<keyword evidence="3 8" id="KW-0418">Kinase</keyword>
<feature type="region of interest" description="Disordered" evidence="5">
    <location>
        <begin position="165"/>
        <end position="190"/>
    </location>
</feature>
<evidence type="ECO:0000313" key="8">
    <source>
        <dbReference type="EMBL" id="MDC0671631.1"/>
    </source>
</evidence>
<dbReference type="Pfam" id="PF00069">
    <property type="entry name" value="Pkinase"/>
    <property type="match status" value="1"/>
</dbReference>
<keyword evidence="6" id="KW-1133">Transmembrane helix</keyword>
<feature type="domain" description="Protein kinase" evidence="7">
    <location>
        <begin position="17"/>
        <end position="260"/>
    </location>
</feature>
<dbReference type="PROSITE" id="PS50011">
    <property type="entry name" value="PROTEIN_KINASE_DOM"/>
    <property type="match status" value="1"/>
</dbReference>
<comment type="caution">
    <text evidence="8">The sequence shown here is derived from an EMBL/GenBank/DDBJ whole genome shotgun (WGS) entry which is preliminary data.</text>
</comment>
<evidence type="ECO:0000256" key="2">
    <source>
        <dbReference type="ARBA" id="ARBA00022741"/>
    </source>
</evidence>
<keyword evidence="6" id="KW-0812">Transmembrane</keyword>